<dbReference type="Proteomes" id="UP001174908">
    <property type="component" value="Unassembled WGS sequence"/>
</dbReference>
<evidence type="ECO:0000256" key="4">
    <source>
        <dbReference type="ARBA" id="ARBA00022989"/>
    </source>
</evidence>
<dbReference type="PANTHER" id="PTHR32322">
    <property type="entry name" value="INNER MEMBRANE TRANSPORTER"/>
    <property type="match status" value="1"/>
</dbReference>
<evidence type="ECO:0000256" key="6">
    <source>
        <dbReference type="SAM" id="Phobius"/>
    </source>
</evidence>
<keyword evidence="3 6" id="KW-0812">Transmembrane</keyword>
<keyword evidence="4 6" id="KW-1133">Transmembrane helix</keyword>
<feature type="domain" description="EamA" evidence="7">
    <location>
        <begin position="17"/>
        <end position="146"/>
    </location>
</feature>
<feature type="transmembrane region" description="Helical" evidence="6">
    <location>
        <begin position="232"/>
        <end position="249"/>
    </location>
</feature>
<feature type="transmembrane region" description="Helical" evidence="6">
    <location>
        <begin position="169"/>
        <end position="188"/>
    </location>
</feature>
<dbReference type="InterPro" id="IPR050638">
    <property type="entry name" value="AA-Vitamin_Transporters"/>
</dbReference>
<evidence type="ECO:0000256" key="2">
    <source>
        <dbReference type="ARBA" id="ARBA00007362"/>
    </source>
</evidence>
<dbReference type="EMBL" id="JASZYV010000005">
    <property type="protein sequence ID" value="MDM0047082.1"/>
    <property type="molecule type" value="Genomic_DNA"/>
</dbReference>
<reference evidence="8" key="1">
    <citation type="submission" date="2023-06" db="EMBL/GenBank/DDBJ databases">
        <authorList>
            <person name="Jiang Y."/>
            <person name="Liu Q."/>
        </authorList>
    </citation>
    <scope>NUCLEOTIDE SEQUENCE</scope>
    <source>
        <strain evidence="8">CGMCC 1.12089</strain>
    </source>
</reference>
<feature type="transmembrane region" description="Helical" evidence="6">
    <location>
        <begin position="12"/>
        <end position="31"/>
    </location>
</feature>
<gene>
    <name evidence="8" type="ORF">QTH91_21500</name>
</gene>
<feature type="transmembrane region" description="Helical" evidence="6">
    <location>
        <begin position="51"/>
        <end position="72"/>
    </location>
</feature>
<feature type="domain" description="EamA" evidence="7">
    <location>
        <begin position="169"/>
        <end position="300"/>
    </location>
</feature>
<dbReference type="InterPro" id="IPR000620">
    <property type="entry name" value="EamA_dom"/>
</dbReference>
<feature type="transmembrane region" description="Helical" evidence="6">
    <location>
        <begin position="138"/>
        <end position="157"/>
    </location>
</feature>
<keyword evidence="5 6" id="KW-0472">Membrane</keyword>
<dbReference type="RefSeq" id="WP_286662186.1">
    <property type="nucleotide sequence ID" value="NZ_JASZYV010000005.1"/>
</dbReference>
<organism evidence="8 9">
    <name type="scientific">Variovorax dokdonensis</name>
    <dbReference type="NCBI Taxonomy" id="344883"/>
    <lineage>
        <taxon>Bacteria</taxon>
        <taxon>Pseudomonadati</taxon>
        <taxon>Pseudomonadota</taxon>
        <taxon>Betaproteobacteria</taxon>
        <taxon>Burkholderiales</taxon>
        <taxon>Comamonadaceae</taxon>
        <taxon>Variovorax</taxon>
    </lineage>
</organism>
<evidence type="ECO:0000256" key="5">
    <source>
        <dbReference type="ARBA" id="ARBA00023136"/>
    </source>
</evidence>
<keyword evidence="9" id="KW-1185">Reference proteome</keyword>
<evidence type="ECO:0000313" key="8">
    <source>
        <dbReference type="EMBL" id="MDM0047082.1"/>
    </source>
</evidence>
<feature type="transmembrane region" description="Helical" evidence="6">
    <location>
        <begin position="110"/>
        <end position="131"/>
    </location>
</feature>
<accession>A0ABT7NGL5</accession>
<evidence type="ECO:0000259" key="7">
    <source>
        <dbReference type="Pfam" id="PF00892"/>
    </source>
</evidence>
<dbReference type="Pfam" id="PF00892">
    <property type="entry name" value="EamA"/>
    <property type="match status" value="2"/>
</dbReference>
<dbReference type="SUPFAM" id="SSF103481">
    <property type="entry name" value="Multidrug resistance efflux transporter EmrE"/>
    <property type="match status" value="2"/>
</dbReference>
<comment type="similarity">
    <text evidence="2">Belongs to the EamA transporter family.</text>
</comment>
<sequence>MKSNAAARPARASDATLGMWLGVLGVAIFALTLPVTRLATGTQEAPQLAPWFVTLGRAALAGALSVGYLLLTRSALPKRHHWRPLALAVLGNVLGYPLLLAYALRVVDAGHAAVVTALLPLATAAIAAWLLHQRASAGFWWCAVAGSALVVVFALLRSQGSGGMFGFEWADLLLVAAVVAASLGYVCGAKVTPELGAERVICWVCVLALPVTLPGTLWLWPQSPVAPSAWGAFVYLGVFSMWMGFFAWYRGLAMGGALRVSQTQLLQPFVSIIAALPLLGEPIEGLTVAFAAAVVATVVLGKKLSQPVTTAPALASRSPKETP</sequence>
<comment type="caution">
    <text evidence="8">The sequence shown here is derived from an EMBL/GenBank/DDBJ whole genome shotgun (WGS) entry which is preliminary data.</text>
</comment>
<feature type="transmembrane region" description="Helical" evidence="6">
    <location>
        <begin position="84"/>
        <end position="104"/>
    </location>
</feature>
<comment type="subcellular location">
    <subcellularLocation>
        <location evidence="1">Membrane</location>
        <topology evidence="1">Multi-pass membrane protein</topology>
    </subcellularLocation>
</comment>
<evidence type="ECO:0000256" key="1">
    <source>
        <dbReference type="ARBA" id="ARBA00004141"/>
    </source>
</evidence>
<evidence type="ECO:0000313" key="9">
    <source>
        <dbReference type="Proteomes" id="UP001174908"/>
    </source>
</evidence>
<name>A0ABT7NGL5_9BURK</name>
<protein>
    <submittedName>
        <fullName evidence="8">DMT family transporter</fullName>
    </submittedName>
</protein>
<dbReference type="PANTHER" id="PTHR32322:SF2">
    <property type="entry name" value="EAMA DOMAIN-CONTAINING PROTEIN"/>
    <property type="match status" value="1"/>
</dbReference>
<dbReference type="InterPro" id="IPR037185">
    <property type="entry name" value="EmrE-like"/>
</dbReference>
<proteinExistence type="inferred from homology"/>
<evidence type="ECO:0000256" key="3">
    <source>
        <dbReference type="ARBA" id="ARBA00022692"/>
    </source>
</evidence>
<feature type="transmembrane region" description="Helical" evidence="6">
    <location>
        <begin position="200"/>
        <end position="220"/>
    </location>
</feature>